<dbReference type="Proteomes" id="UP000273159">
    <property type="component" value="Unassembled WGS sequence"/>
</dbReference>
<dbReference type="Pfam" id="PF02894">
    <property type="entry name" value="GFO_IDH_MocA_C"/>
    <property type="match status" value="1"/>
</dbReference>
<dbReference type="PANTHER" id="PTHR43377">
    <property type="entry name" value="BILIVERDIN REDUCTASE A"/>
    <property type="match status" value="1"/>
</dbReference>
<evidence type="ECO:0000259" key="3">
    <source>
        <dbReference type="Pfam" id="PF02894"/>
    </source>
</evidence>
<accession>A0A3B0FA96</accession>
<evidence type="ECO:0000313" key="5">
    <source>
        <dbReference type="Proteomes" id="UP000273159"/>
    </source>
</evidence>
<dbReference type="GO" id="GO:0000166">
    <property type="term" value="F:nucleotide binding"/>
    <property type="evidence" value="ECO:0007669"/>
    <property type="project" value="InterPro"/>
</dbReference>
<dbReference type="InterPro" id="IPR004104">
    <property type="entry name" value="Gfo/Idh/MocA-like_OxRdtase_C"/>
</dbReference>
<sequence>MEARPPLGARGRRGPAGRPPVRLLIAGGGARGAAYARLAVATGRAIVVGLAEPRRFLRESLAAELDVPEAALFEDWQTMLTARPPADGIIIATPDREHGGPFAAAAALGYRILLEKPAAVDPAGCAELERVAAETAANATVCHVLRYTPLTVLLKRLLSAGAVGRIISVQHLEPVGYWHFAHSYVRGNWRREEESSPFLLAKCTHDVDWLSFVIGSRPLRVSSFGQLAHFRPEGAPEGAGPRCTDCPAEPSCPYSALKIYAPGRPANGGKADPARAYFAEVVDPGGTPESLLHALATGPYGRCVYFSDNDVVDHQVVNIEYEDGTTSAFTATAFTAAGPRRTRIFGSHGEISVEAGSISVYDFLTGTSTVHPVPAAVPEVRGEKHEGGDRGLVQAWVAALATGDWSGVVSGLEESLNSHAAVFAAEEARRSGAVVHVGPHRLSQ</sequence>
<feature type="domain" description="Gfo/Idh/MocA-like oxidoreductase C-terminal" evidence="3">
    <location>
        <begin position="155"/>
        <end position="436"/>
    </location>
</feature>
<dbReference type="Gene3D" id="3.40.50.720">
    <property type="entry name" value="NAD(P)-binding Rossmann-like Domain"/>
    <property type="match status" value="1"/>
</dbReference>
<feature type="domain" description="Gfo/Idh/MocA-like oxidoreductase N-terminal" evidence="2">
    <location>
        <begin position="22"/>
        <end position="141"/>
    </location>
</feature>
<evidence type="ECO:0000256" key="1">
    <source>
        <dbReference type="ARBA" id="ARBA00010928"/>
    </source>
</evidence>
<proteinExistence type="inferred from homology"/>
<dbReference type="SUPFAM" id="SSF51735">
    <property type="entry name" value="NAD(P)-binding Rossmann-fold domains"/>
    <property type="match status" value="1"/>
</dbReference>
<reference evidence="5" key="2">
    <citation type="submission" date="2018-10" db="EMBL/GenBank/DDBJ databases">
        <authorList>
            <person name="Wang Y."/>
            <person name="Wang J."/>
            <person name="Yang X."/>
            <person name="Wang Z."/>
            <person name="Huang Y."/>
        </authorList>
    </citation>
    <scope>NUCLEOTIDE SEQUENCE [LARGE SCALE GENOMIC DNA]</scope>
    <source>
        <strain evidence="5">J015</strain>
    </source>
</reference>
<dbReference type="AlphaFoldDB" id="A0A3B0FA96"/>
<dbReference type="InterPro" id="IPR036291">
    <property type="entry name" value="NAD(P)-bd_dom_sf"/>
</dbReference>
<comment type="caution">
    <text evidence="4">The sequence shown here is derived from an EMBL/GenBank/DDBJ whole genome shotgun (WGS) entry which is preliminary data.</text>
</comment>
<dbReference type="Pfam" id="PF01408">
    <property type="entry name" value="GFO_IDH_MocA"/>
    <property type="match status" value="1"/>
</dbReference>
<gene>
    <name evidence="4" type="ORF">D7Z96_10205</name>
</gene>
<organism evidence="4 5">
    <name type="scientific">Pseudarthrobacter phenanthrenivorans</name>
    <name type="common">Arthrobacter phenanthrenivorans</name>
    <dbReference type="NCBI Taxonomy" id="361575"/>
    <lineage>
        <taxon>Bacteria</taxon>
        <taxon>Bacillati</taxon>
        <taxon>Actinomycetota</taxon>
        <taxon>Actinomycetes</taxon>
        <taxon>Micrococcales</taxon>
        <taxon>Micrococcaceae</taxon>
        <taxon>Pseudarthrobacter</taxon>
    </lineage>
</organism>
<reference evidence="4 5" key="1">
    <citation type="submission" date="2018-10" db="EMBL/GenBank/DDBJ databases">
        <title>Genome-guide identification and characterization of bacteria that degrade polycyclic aromatic hydrocarbons and resist hexavalent chromium simultaneously.</title>
        <authorList>
            <person name="Feng H."/>
        </authorList>
    </citation>
    <scope>NUCLEOTIDE SEQUENCE [LARGE SCALE GENOMIC DNA]</scope>
    <source>
        <strain evidence="4 5">J015</strain>
    </source>
</reference>
<dbReference type="PANTHER" id="PTHR43377:SF2">
    <property type="entry name" value="BINDING ROSSMANN FOLD OXIDOREDUCTASE, PUTATIVE (AFU_ORTHOLOGUE AFUA_4G00560)-RELATED"/>
    <property type="match status" value="1"/>
</dbReference>
<evidence type="ECO:0000313" key="4">
    <source>
        <dbReference type="EMBL" id="RKO23656.1"/>
    </source>
</evidence>
<evidence type="ECO:0000259" key="2">
    <source>
        <dbReference type="Pfam" id="PF01408"/>
    </source>
</evidence>
<name>A0A3B0FA96_PSEPS</name>
<dbReference type="EMBL" id="RBNH01000008">
    <property type="protein sequence ID" value="RKO23656.1"/>
    <property type="molecule type" value="Genomic_DNA"/>
</dbReference>
<comment type="similarity">
    <text evidence="1">Belongs to the Gfo/Idh/MocA family.</text>
</comment>
<dbReference type="InterPro" id="IPR000683">
    <property type="entry name" value="Gfo/Idh/MocA-like_OxRdtase_N"/>
</dbReference>
<protein>
    <submittedName>
        <fullName evidence="4">Gfo/Idh/MocA family oxidoreductase</fullName>
    </submittedName>
</protein>
<dbReference type="SUPFAM" id="SSF55347">
    <property type="entry name" value="Glyceraldehyde-3-phosphate dehydrogenase-like, C-terminal domain"/>
    <property type="match status" value="1"/>
</dbReference>
<dbReference type="InterPro" id="IPR051450">
    <property type="entry name" value="Gfo/Idh/MocA_Oxidoreductases"/>
</dbReference>
<dbReference type="Gene3D" id="3.30.360.10">
    <property type="entry name" value="Dihydrodipicolinate Reductase, domain 2"/>
    <property type="match status" value="1"/>
</dbReference>